<organism evidence="1 2">
    <name type="scientific">Hymenoscyphus albidus</name>
    <dbReference type="NCBI Taxonomy" id="595503"/>
    <lineage>
        <taxon>Eukaryota</taxon>
        <taxon>Fungi</taxon>
        <taxon>Dikarya</taxon>
        <taxon>Ascomycota</taxon>
        <taxon>Pezizomycotina</taxon>
        <taxon>Leotiomycetes</taxon>
        <taxon>Helotiales</taxon>
        <taxon>Helotiaceae</taxon>
        <taxon>Hymenoscyphus</taxon>
    </lineage>
</organism>
<protein>
    <submittedName>
        <fullName evidence="1">Uncharacterized protein</fullName>
    </submittedName>
</protein>
<keyword evidence="2" id="KW-1185">Reference proteome</keyword>
<evidence type="ECO:0000313" key="1">
    <source>
        <dbReference type="EMBL" id="CAG8980678.1"/>
    </source>
</evidence>
<proteinExistence type="predicted"/>
<sequence>MVTILPDGLSCRETFKFDFCTNPSFKFAFDRPFPFVLPTNRPFKRRRALSDVDGDGNEGRKKRRLRLHLITSRLSRPFSEPATNIVNRGLSKIAVLGTQNHALGRNELRKAAIMNRVKKRMESAKDHICLEQEKSRAMLSFREVVLQKPRIHELPPPSPLGLSNYDALDLEDELSHSGDESMEGGSNIYSDFNIMNPITSDGDDYEYLDAIDGLSSQDLPDTIPQPVEQDIAEMLREKERQGDGVFVQVRGER</sequence>
<name>A0A9N9LTX8_9HELO</name>
<accession>A0A9N9LTX8</accession>
<reference evidence="1" key="1">
    <citation type="submission" date="2021-07" db="EMBL/GenBank/DDBJ databases">
        <authorList>
            <person name="Durling M."/>
        </authorList>
    </citation>
    <scope>NUCLEOTIDE SEQUENCE</scope>
</reference>
<dbReference type="Proteomes" id="UP000701801">
    <property type="component" value="Unassembled WGS sequence"/>
</dbReference>
<comment type="caution">
    <text evidence="1">The sequence shown here is derived from an EMBL/GenBank/DDBJ whole genome shotgun (WGS) entry which is preliminary data.</text>
</comment>
<gene>
    <name evidence="1" type="ORF">HYALB_00007170</name>
</gene>
<dbReference type="OrthoDB" id="5387995at2759"/>
<dbReference type="EMBL" id="CAJVRM010000407">
    <property type="protein sequence ID" value="CAG8980678.1"/>
    <property type="molecule type" value="Genomic_DNA"/>
</dbReference>
<dbReference type="AlphaFoldDB" id="A0A9N9LTX8"/>
<evidence type="ECO:0000313" key="2">
    <source>
        <dbReference type="Proteomes" id="UP000701801"/>
    </source>
</evidence>